<reference evidence="4 5" key="1">
    <citation type="journal article" date="2016" name="Front. Microbiol.">
        <title>Genomic Resource of Rice Seed Associated Bacteria.</title>
        <authorList>
            <person name="Midha S."/>
            <person name="Bansal K."/>
            <person name="Sharma S."/>
            <person name="Kumar N."/>
            <person name="Patil P.P."/>
            <person name="Chaudhry V."/>
            <person name="Patil P.B."/>
        </authorList>
    </citation>
    <scope>NUCLEOTIDE SEQUENCE [LARGE SCALE GENOMIC DNA]</scope>
    <source>
        <strain evidence="4 5">NS220</strain>
    </source>
</reference>
<dbReference type="AlphaFoldDB" id="A0A147EZS8"/>
<dbReference type="PATRIC" id="fig|2033.6.peg.1617"/>
<keyword evidence="2" id="KW-1133">Transmembrane helix</keyword>
<evidence type="ECO:0000313" key="4">
    <source>
        <dbReference type="EMBL" id="KTR95927.1"/>
    </source>
</evidence>
<dbReference type="InterPro" id="IPR025889">
    <property type="entry name" value="GSP17M-like_dom"/>
</dbReference>
<protein>
    <recommendedName>
        <fullName evidence="3">General stress protein 17M-like domain-containing protein</fullName>
    </recommendedName>
</protein>
<accession>A0A147EZS8</accession>
<evidence type="ECO:0000256" key="2">
    <source>
        <dbReference type="SAM" id="Phobius"/>
    </source>
</evidence>
<dbReference type="Pfam" id="PF11181">
    <property type="entry name" value="YflT"/>
    <property type="match status" value="1"/>
</dbReference>
<dbReference type="RefSeq" id="WP_058622819.1">
    <property type="nucleotide sequence ID" value="NZ_LDRT01000021.1"/>
</dbReference>
<evidence type="ECO:0000259" key="3">
    <source>
        <dbReference type="Pfam" id="PF11181"/>
    </source>
</evidence>
<feature type="transmembrane region" description="Helical" evidence="2">
    <location>
        <begin position="95"/>
        <end position="120"/>
    </location>
</feature>
<feature type="transmembrane region" description="Helical" evidence="2">
    <location>
        <begin position="71"/>
        <end position="89"/>
    </location>
</feature>
<sequence>MSMLAGRSGAGRDEVGEKVASFPTYEQAQKAVSSLIAGEVPARDIAIVGTGLRSIERITGRLGYATAARSGALNGLMIGLLFAFIFVLGQPTVQIATFLGVLLVGMALGMLLSLGTYSLIRRRRDFASVMQVSADHYDVCVAATSLHKARGVLGPTGPARTVIARPTAAVDDAPPQYGERIAPGSPVPSSASRSSAPASAPAQDEPPRYGERIPPPTPQAPRDGSRDAAAGAQPTGAEQPGADQTGAEPTAAEPPRADAPEAPRDER</sequence>
<feature type="compositionally biased region" description="Low complexity" evidence="1">
    <location>
        <begin position="182"/>
        <end position="203"/>
    </location>
</feature>
<feature type="region of interest" description="Disordered" evidence="1">
    <location>
        <begin position="165"/>
        <end position="267"/>
    </location>
</feature>
<dbReference type="Proteomes" id="UP000075025">
    <property type="component" value="Unassembled WGS sequence"/>
</dbReference>
<feature type="domain" description="General stress protein 17M-like" evidence="3">
    <location>
        <begin position="18"/>
        <end position="105"/>
    </location>
</feature>
<proteinExistence type="predicted"/>
<keyword evidence="2" id="KW-0472">Membrane</keyword>
<keyword evidence="2" id="KW-0812">Transmembrane</keyword>
<organism evidence="4 5">
    <name type="scientific">Microbacterium testaceum</name>
    <name type="common">Aureobacterium testaceum</name>
    <name type="synonym">Brevibacterium testaceum</name>
    <dbReference type="NCBI Taxonomy" id="2033"/>
    <lineage>
        <taxon>Bacteria</taxon>
        <taxon>Bacillati</taxon>
        <taxon>Actinomycetota</taxon>
        <taxon>Actinomycetes</taxon>
        <taxon>Micrococcales</taxon>
        <taxon>Microbacteriaceae</taxon>
        <taxon>Microbacterium</taxon>
    </lineage>
</organism>
<dbReference type="OrthoDB" id="3381462at2"/>
<name>A0A147EZS8_MICTE</name>
<feature type="compositionally biased region" description="Basic and acidic residues" evidence="1">
    <location>
        <begin position="255"/>
        <end position="267"/>
    </location>
</feature>
<evidence type="ECO:0000256" key="1">
    <source>
        <dbReference type="SAM" id="MobiDB-lite"/>
    </source>
</evidence>
<comment type="caution">
    <text evidence="4">The sequence shown here is derived from an EMBL/GenBank/DDBJ whole genome shotgun (WGS) entry which is preliminary data.</text>
</comment>
<evidence type="ECO:0000313" key="5">
    <source>
        <dbReference type="Proteomes" id="UP000075025"/>
    </source>
</evidence>
<dbReference type="EMBL" id="LDRT01000021">
    <property type="protein sequence ID" value="KTR95927.1"/>
    <property type="molecule type" value="Genomic_DNA"/>
</dbReference>
<gene>
    <name evidence="4" type="ORF">NS220_04075</name>
</gene>